<evidence type="ECO:0000256" key="2">
    <source>
        <dbReference type="ARBA" id="ARBA00005189"/>
    </source>
</evidence>
<sequence>MDGKTHECRKYTWEEVRRHNTATDCWVVIDGKVYNVSKWLKFHPGGVLPLLYSAGQDCSSVFKAFHPFSWIREKRLPPFYIGDISEPDKEGVKESEISSELDKIQEEIVKEGGYETHCKLI</sequence>
<dbReference type="Gene3D" id="3.10.120.10">
    <property type="entry name" value="Cytochrome b5-like heme/steroid binding domain"/>
    <property type="match status" value="1"/>
</dbReference>
<keyword evidence="7" id="KW-0560">Oxidoreductase</keyword>
<dbReference type="EMBL" id="CACRXK020001612">
    <property type="protein sequence ID" value="CAB3990155.1"/>
    <property type="molecule type" value="Genomic_DNA"/>
</dbReference>
<evidence type="ECO:0000256" key="7">
    <source>
        <dbReference type="ARBA" id="ARBA00023002"/>
    </source>
</evidence>
<evidence type="ECO:0000256" key="5">
    <source>
        <dbReference type="ARBA" id="ARBA00022723"/>
    </source>
</evidence>
<dbReference type="InterPro" id="IPR012171">
    <property type="entry name" value="Fatty_acid_desaturase"/>
</dbReference>
<evidence type="ECO:0000313" key="11">
    <source>
        <dbReference type="EMBL" id="CAB3990155.1"/>
    </source>
</evidence>
<evidence type="ECO:0000256" key="6">
    <source>
        <dbReference type="ARBA" id="ARBA00022989"/>
    </source>
</evidence>
<proteinExistence type="inferred from homology"/>
<reference evidence="11" key="1">
    <citation type="submission" date="2020-04" db="EMBL/GenBank/DDBJ databases">
        <authorList>
            <person name="Alioto T."/>
            <person name="Alioto T."/>
            <person name="Gomez Garrido J."/>
        </authorList>
    </citation>
    <scope>NUCLEOTIDE SEQUENCE</scope>
    <source>
        <strain evidence="11">A484AB</strain>
    </source>
</reference>
<dbReference type="PRINTS" id="PR00363">
    <property type="entry name" value="CYTOCHROMEB5"/>
</dbReference>
<keyword evidence="4" id="KW-0812">Transmembrane</keyword>
<comment type="subcellular location">
    <subcellularLocation>
        <location evidence="1">Membrane</location>
        <topology evidence="1">Multi-pass membrane protein</topology>
    </subcellularLocation>
</comment>
<keyword evidence="8" id="KW-0408">Iron</keyword>
<dbReference type="SUPFAM" id="SSF55856">
    <property type="entry name" value="Cytochrome b5-like heme/steroid binding domain"/>
    <property type="match status" value="1"/>
</dbReference>
<dbReference type="PANTHER" id="PTHR19353">
    <property type="entry name" value="FATTY ACID DESATURASE 2"/>
    <property type="match status" value="1"/>
</dbReference>
<keyword evidence="5" id="KW-0479">Metal-binding</keyword>
<dbReference type="PROSITE" id="PS50255">
    <property type="entry name" value="CYTOCHROME_B5_2"/>
    <property type="match status" value="1"/>
</dbReference>
<dbReference type="InterPro" id="IPR036400">
    <property type="entry name" value="Cyt_B5-like_heme/steroid_sf"/>
</dbReference>
<dbReference type="InterPro" id="IPR001199">
    <property type="entry name" value="Cyt_B5-like_heme/steroid-bd"/>
</dbReference>
<keyword evidence="9" id="KW-0443">Lipid metabolism</keyword>
<name>A0A7D9DPE6_PARCT</name>
<evidence type="ECO:0000256" key="3">
    <source>
        <dbReference type="ARBA" id="ARBA00009295"/>
    </source>
</evidence>
<evidence type="ECO:0000256" key="4">
    <source>
        <dbReference type="ARBA" id="ARBA00022692"/>
    </source>
</evidence>
<evidence type="ECO:0000256" key="8">
    <source>
        <dbReference type="ARBA" id="ARBA00023004"/>
    </source>
</evidence>
<evidence type="ECO:0000256" key="10">
    <source>
        <dbReference type="ARBA" id="ARBA00023136"/>
    </source>
</evidence>
<keyword evidence="10" id="KW-0472">Membrane</keyword>
<dbReference type="OrthoDB" id="260091at2759"/>
<dbReference type="GO" id="GO:0016717">
    <property type="term" value="F:oxidoreductase activity, acting on paired donors, with oxidation of a pair of donors resulting in the reduction of molecular oxygen to two molecules of water"/>
    <property type="evidence" value="ECO:0007669"/>
    <property type="project" value="TreeGrafter"/>
</dbReference>
<comment type="caution">
    <text evidence="11">The sequence shown here is derived from an EMBL/GenBank/DDBJ whole genome shotgun (WGS) entry which is preliminary data.</text>
</comment>
<organism evidence="11 12">
    <name type="scientific">Paramuricea clavata</name>
    <name type="common">Red gorgonian</name>
    <name type="synonym">Violescent sea-whip</name>
    <dbReference type="NCBI Taxonomy" id="317549"/>
    <lineage>
        <taxon>Eukaryota</taxon>
        <taxon>Metazoa</taxon>
        <taxon>Cnidaria</taxon>
        <taxon>Anthozoa</taxon>
        <taxon>Octocorallia</taxon>
        <taxon>Malacalcyonacea</taxon>
        <taxon>Plexauridae</taxon>
        <taxon>Paramuricea</taxon>
    </lineage>
</organism>
<protein>
    <submittedName>
        <fullName evidence="11">Fatty acid desaturase 2-like</fullName>
    </submittedName>
</protein>
<dbReference type="AlphaFoldDB" id="A0A7D9DPE6"/>
<comment type="similarity">
    <text evidence="3">Belongs to the fatty acid desaturase type 1 family.</text>
</comment>
<dbReference type="Proteomes" id="UP001152795">
    <property type="component" value="Unassembled WGS sequence"/>
</dbReference>
<dbReference type="Pfam" id="PF00173">
    <property type="entry name" value="Cyt-b5"/>
    <property type="match status" value="1"/>
</dbReference>
<dbReference type="GO" id="GO:0016020">
    <property type="term" value="C:membrane"/>
    <property type="evidence" value="ECO:0007669"/>
    <property type="project" value="UniProtKB-SubCell"/>
</dbReference>
<gene>
    <name evidence="11" type="ORF">PACLA_8A060660</name>
</gene>
<keyword evidence="6" id="KW-1133">Transmembrane helix</keyword>
<evidence type="ECO:0000256" key="9">
    <source>
        <dbReference type="ARBA" id="ARBA00023098"/>
    </source>
</evidence>
<dbReference type="SMART" id="SM01117">
    <property type="entry name" value="Cyt-b5"/>
    <property type="match status" value="1"/>
</dbReference>
<comment type="pathway">
    <text evidence="2">Lipid metabolism.</text>
</comment>
<keyword evidence="12" id="KW-1185">Reference proteome</keyword>
<evidence type="ECO:0000256" key="1">
    <source>
        <dbReference type="ARBA" id="ARBA00004141"/>
    </source>
</evidence>
<evidence type="ECO:0000313" key="12">
    <source>
        <dbReference type="Proteomes" id="UP001152795"/>
    </source>
</evidence>
<accession>A0A7D9DPE6</accession>
<dbReference type="PANTHER" id="PTHR19353:SF30">
    <property type="entry name" value="DELTA 8-(E)-SPHINGOLIPID DESATURASE"/>
    <property type="match status" value="1"/>
</dbReference>
<dbReference type="GO" id="GO:0006629">
    <property type="term" value="P:lipid metabolic process"/>
    <property type="evidence" value="ECO:0007669"/>
    <property type="project" value="UniProtKB-KW"/>
</dbReference>
<dbReference type="GO" id="GO:0046872">
    <property type="term" value="F:metal ion binding"/>
    <property type="evidence" value="ECO:0007669"/>
    <property type="project" value="UniProtKB-KW"/>
</dbReference>